<evidence type="ECO:0000313" key="5">
    <source>
        <dbReference type="Proteomes" id="UP000319576"/>
    </source>
</evidence>
<dbReference type="Gene3D" id="3.40.50.410">
    <property type="entry name" value="von Willebrand factor, type A domain"/>
    <property type="match status" value="1"/>
</dbReference>
<evidence type="ECO:0000256" key="2">
    <source>
        <dbReference type="SAM" id="SignalP"/>
    </source>
</evidence>
<dbReference type="InterPro" id="IPR036465">
    <property type="entry name" value="vWFA_dom_sf"/>
</dbReference>
<organism evidence="4 5">
    <name type="scientific">Urbifossiella limnaea</name>
    <dbReference type="NCBI Taxonomy" id="2528023"/>
    <lineage>
        <taxon>Bacteria</taxon>
        <taxon>Pseudomonadati</taxon>
        <taxon>Planctomycetota</taxon>
        <taxon>Planctomycetia</taxon>
        <taxon>Gemmatales</taxon>
        <taxon>Gemmataceae</taxon>
        <taxon>Urbifossiella</taxon>
    </lineage>
</organism>
<dbReference type="InterPro" id="IPR002035">
    <property type="entry name" value="VWF_A"/>
</dbReference>
<dbReference type="SUPFAM" id="SSF53300">
    <property type="entry name" value="vWA-like"/>
    <property type="match status" value="1"/>
</dbReference>
<dbReference type="SMART" id="SM00327">
    <property type="entry name" value="VWA"/>
    <property type="match status" value="1"/>
</dbReference>
<feature type="domain" description="VWFA" evidence="3">
    <location>
        <begin position="93"/>
        <end position="272"/>
    </location>
</feature>
<dbReference type="RefSeq" id="WP_145244186.1">
    <property type="nucleotide sequence ID" value="NZ_CP036273.1"/>
</dbReference>
<reference evidence="4 5" key="1">
    <citation type="submission" date="2019-02" db="EMBL/GenBank/DDBJ databases">
        <title>Deep-cultivation of Planctomycetes and their phenomic and genomic characterization uncovers novel biology.</title>
        <authorList>
            <person name="Wiegand S."/>
            <person name="Jogler M."/>
            <person name="Boedeker C."/>
            <person name="Pinto D."/>
            <person name="Vollmers J."/>
            <person name="Rivas-Marin E."/>
            <person name="Kohn T."/>
            <person name="Peeters S.H."/>
            <person name="Heuer A."/>
            <person name="Rast P."/>
            <person name="Oberbeckmann S."/>
            <person name="Bunk B."/>
            <person name="Jeske O."/>
            <person name="Meyerdierks A."/>
            <person name="Storesund J.E."/>
            <person name="Kallscheuer N."/>
            <person name="Luecker S."/>
            <person name="Lage O.M."/>
            <person name="Pohl T."/>
            <person name="Merkel B.J."/>
            <person name="Hornburger P."/>
            <person name="Mueller R.-W."/>
            <person name="Bruemmer F."/>
            <person name="Labrenz M."/>
            <person name="Spormann A.M."/>
            <person name="Op den Camp H."/>
            <person name="Overmann J."/>
            <person name="Amann R."/>
            <person name="Jetten M.S.M."/>
            <person name="Mascher T."/>
            <person name="Medema M.H."/>
            <person name="Devos D.P."/>
            <person name="Kaster A.-K."/>
            <person name="Ovreas L."/>
            <person name="Rohde M."/>
            <person name="Galperin M.Y."/>
            <person name="Jogler C."/>
        </authorList>
    </citation>
    <scope>NUCLEOTIDE SEQUENCE [LARGE SCALE GENOMIC DNA]</scope>
    <source>
        <strain evidence="4 5">ETA_A1</strain>
    </source>
</reference>
<dbReference type="Gene3D" id="1.25.40.10">
    <property type="entry name" value="Tetratricopeptide repeat domain"/>
    <property type="match status" value="1"/>
</dbReference>
<feature type="compositionally biased region" description="Basic and acidic residues" evidence="1">
    <location>
        <begin position="709"/>
        <end position="719"/>
    </location>
</feature>
<proteinExistence type="predicted"/>
<name>A0A517Y2J3_9BACT</name>
<keyword evidence="5" id="KW-1185">Reference proteome</keyword>
<dbReference type="OrthoDB" id="291546at2"/>
<dbReference type="KEGG" id="uli:ETAA1_59980"/>
<sequence length="1533" mass="162229" precursor="true">MTLLTRLRVVPALLAVAAASVSIGTSLFGDFRGGTAKTAVPVENPNARPVAEDLAVTKFTNLPALTYKSTTGDTLFAWQVKPELAAAPARPRDILVVVDTSASQAGRPLQQARQIIIGLAGALAADDRVSVWTANTPAATRNLTKDFQPATSDDVKAAAAALTETEYGSGATDLKGALAKALGTVAPNRGRQQLVLFLGDGDSSYDPINESDRVALGGRMEQSDVFFFAVPLGVKVNANNLHGLAALTGGTVVRVQEDLANVSKRGEFVARLKTALDVPVLKPESVKFGADVAETFPSKLPPLRADKATLVIGKLAKAAPRVTAEVKGVVGTRAVTLSLGHDLPAPLPEHFFLNLMFAQWRDAPHKDAPAMLQADRALALASTQISLYREEYITQATWAVSLNKLDDATKLYEAAAKIDPSNTEVATGLALVGRMKTGQITKADMDKRAAAKVEGLKIDKAGAVRMVIQEGAKEPAAQPPAGGQPGLTPRAQTDLIQEAADLKRVEEQRYRVLVDATIRRARENLKVDPDGAYAELKRQRDDIQAYAGIGDAARGRYVSDLTAVMQEIFLKGAEIKRQAAAERDQIAKTRQRLNEFDRQQAEEDRTKARIDAFRQLMQQARYELAYQEAQLMIQERVSRGQTVPSTAVASYIIGQHATQLREWRELVRIREDRFLLTMMQAEKSHIPYPDEPPVHFPPAAVWRQLTEGDGQRPGRRDRYGNTALGAQPSPSMLRLRSIIEDGLPVELQGKDLKTTPLQEVLADLSKRYEITFVINQNAPGMEGLDQSTANANKLSASTLNGLRLGTFLDVYLRGLSVPNITYVVRPDYIEITSYEARLTDKVTTTFAVADLVIPIPSAVNQATLQQTLGVQQQTLAIFGAASGAAQFLGGGNFLGVGGNGGAQPFGGGGAAPPGGGGGAGNPFFGGGQNGQGGIVGLGGNGGVGQFGNLGGQFGLQGGTQESLLIGVIVETVARGEWDARTMGLAGYSSQQNQAPGAEVEASFLDAKQQNSLGYYPPAHALIVRGTGKYLPYAGTKLEKVGGGMAAGPNPKVLVIGPNTPVAPKAVQPKAPAAVAAGTPAPKSGIVNPKNDAAQLAKSLDSNPKKKWNQAVEWTVTDPGLIVAAADFLMGFDEYGHAAEVLKAGMRKGLTTEAWTHGALHVALQMSNAAPEEVERAALSAIDLDPADPGAYIRAAKAEAELGNHDVAVALCRRAADRDPDQPAAYANALAYAEKARNVSPDTVEWAASSLLRRDFGQTDGVDYHGRVKELLPRFVARFDAAGTPTPGLRRTVTEQTQRDLTIELLWQGAADLDLTVTEPGGSVCTTLTPRSVGGGVLTGDRIEQTDDGRAEAYTAASAFSGVYRVTARTAFGRPVGNTATLKITRFKGTPRESHDLVTIDLGSATPVEVRLDGGSRTELAPVNPDVTTLRTAAMNDRAAVPTGTRGFGGGVAAAGSASTSAMGSAAGPDARLPLVVQPWDQVIRGTGASADIRATYRLNPDRQTYSVSAQPVFATGGRDVRLPRVSLLPGGGD</sequence>
<dbReference type="Pfam" id="PF13768">
    <property type="entry name" value="VWA_3"/>
    <property type="match status" value="1"/>
</dbReference>
<evidence type="ECO:0000256" key="1">
    <source>
        <dbReference type="SAM" id="MobiDB-lite"/>
    </source>
</evidence>
<dbReference type="InterPro" id="IPR011990">
    <property type="entry name" value="TPR-like_helical_dom_sf"/>
</dbReference>
<dbReference type="PROSITE" id="PS50234">
    <property type="entry name" value="VWFA"/>
    <property type="match status" value="1"/>
</dbReference>
<gene>
    <name evidence="4" type="ORF">ETAA1_59980</name>
</gene>
<dbReference type="SUPFAM" id="SSF48452">
    <property type="entry name" value="TPR-like"/>
    <property type="match status" value="1"/>
</dbReference>
<feature type="region of interest" description="Disordered" evidence="1">
    <location>
        <begin position="707"/>
        <end position="726"/>
    </location>
</feature>
<keyword evidence="2" id="KW-0732">Signal</keyword>
<evidence type="ECO:0000313" key="4">
    <source>
        <dbReference type="EMBL" id="QDU23987.1"/>
    </source>
</evidence>
<protein>
    <submittedName>
        <fullName evidence="4">von Willebrand factor type A domain protein</fullName>
    </submittedName>
</protein>
<dbReference type="Proteomes" id="UP000319576">
    <property type="component" value="Chromosome"/>
</dbReference>
<accession>A0A517Y2J3</accession>
<feature type="signal peptide" evidence="2">
    <location>
        <begin position="1"/>
        <end position="17"/>
    </location>
</feature>
<feature type="chain" id="PRO_5022049395" evidence="2">
    <location>
        <begin position="18"/>
        <end position="1533"/>
    </location>
</feature>
<dbReference type="EMBL" id="CP036273">
    <property type="protein sequence ID" value="QDU23987.1"/>
    <property type="molecule type" value="Genomic_DNA"/>
</dbReference>
<evidence type="ECO:0000259" key="3">
    <source>
        <dbReference type="PROSITE" id="PS50234"/>
    </source>
</evidence>